<evidence type="ECO:0000313" key="3">
    <source>
        <dbReference type="Proteomes" id="UP001451303"/>
    </source>
</evidence>
<keyword evidence="3" id="KW-1185">Reference proteome</keyword>
<organism evidence="2 3">
    <name type="scientific">Neurospora intermedia</name>
    <dbReference type="NCBI Taxonomy" id="5142"/>
    <lineage>
        <taxon>Eukaryota</taxon>
        <taxon>Fungi</taxon>
        <taxon>Dikarya</taxon>
        <taxon>Ascomycota</taxon>
        <taxon>Pezizomycotina</taxon>
        <taxon>Sordariomycetes</taxon>
        <taxon>Sordariomycetidae</taxon>
        <taxon>Sordariales</taxon>
        <taxon>Sordariaceae</taxon>
        <taxon>Neurospora</taxon>
    </lineage>
</organism>
<sequence>MPGFLPAQALQERRVTTSSTSATLPLYAKKGASEADYHLACSCLGLSQTTRTADRPVTTTTVTAIKTIANVTLPSFFANSTIPARQTRTGTGTVASTIYTGRKNGNGSSLRPTTLFTSRVTSSIEASSDPGSTSIISSSAPSATKSTVHVVTIAIPTTKKELLWVNTTSTRSYPAGEATAAPYTNSTAALAIASANITTCTRLKATTSAKYPIPMNSIASWYNGTATSSGPAGTGTGVVKTTDSVKFPIYKNTTSRASWYNSTSTSFPPLDPGTRVLLRTNPITSPTTTTTTTTSARLPFLVNTTALWSNETALTISTIQGTGTGTGLVTNTGYHNTPTSTLTSTSTSTTPPSPKPPATENLDLTCSETSPPFSLRVSQPGGTFDKWFVHVVGNGLLFTSSQSQASSFSVEGTGHLCAVGHNDGGGRPRVAAVGVAVGGAGAGAGNVTGSGSGDGSGNGIGSGDGAGAGDGKGRGVGGEGQGPVWMLRQGTLKAYWEDYQALECTKGDGELSCALANATHDAVGSAWVGCGLQLSLGRDIIGVGYGGLNCSAVGLEVVES</sequence>
<gene>
    <name evidence="2" type="ORF">QR685DRAFT_515363</name>
</gene>
<evidence type="ECO:0000256" key="1">
    <source>
        <dbReference type="SAM" id="MobiDB-lite"/>
    </source>
</evidence>
<feature type="region of interest" description="Disordered" evidence="1">
    <location>
        <begin position="449"/>
        <end position="480"/>
    </location>
</feature>
<dbReference type="EMBL" id="JAVLET010000002">
    <property type="protein sequence ID" value="KAL0472959.1"/>
    <property type="molecule type" value="Genomic_DNA"/>
</dbReference>
<evidence type="ECO:0008006" key="4">
    <source>
        <dbReference type="Google" id="ProtNLM"/>
    </source>
</evidence>
<proteinExistence type="predicted"/>
<dbReference type="Proteomes" id="UP001451303">
    <property type="component" value="Unassembled WGS sequence"/>
</dbReference>
<feature type="region of interest" description="Disordered" evidence="1">
    <location>
        <begin position="334"/>
        <end position="363"/>
    </location>
</feature>
<evidence type="ECO:0000313" key="2">
    <source>
        <dbReference type="EMBL" id="KAL0472959.1"/>
    </source>
</evidence>
<accession>A0ABR3DJU6</accession>
<feature type="compositionally biased region" description="Low complexity" evidence="1">
    <location>
        <begin position="334"/>
        <end position="350"/>
    </location>
</feature>
<protein>
    <recommendedName>
        <fullName evidence="4">Ig-like domain-containing protein</fullName>
    </recommendedName>
</protein>
<reference evidence="2 3" key="1">
    <citation type="submission" date="2023-09" db="EMBL/GenBank/DDBJ databases">
        <title>Multi-omics analysis of a traditional fermented food reveals byproduct-associated fungal strains for waste-to-food upcycling.</title>
        <authorList>
            <consortium name="Lawrence Berkeley National Laboratory"/>
            <person name="Rekdal V.M."/>
            <person name="Villalobos-Escobedo J.M."/>
            <person name="Rodriguez-Valeron N."/>
            <person name="Garcia M.O."/>
            <person name="Vasquez D.P."/>
            <person name="Damayanti I."/>
            <person name="Sorensen P.M."/>
            <person name="Baidoo E.E."/>
            <person name="De Carvalho A.C."/>
            <person name="Riley R."/>
            <person name="Lipzen A."/>
            <person name="He G."/>
            <person name="Yan M."/>
            <person name="Haridas S."/>
            <person name="Daum C."/>
            <person name="Yoshinaga Y."/>
            <person name="Ng V."/>
            <person name="Grigoriev I.V."/>
            <person name="Munk R."/>
            <person name="Nuraida L."/>
            <person name="Wijaya C.H."/>
            <person name="Morales P.-C."/>
            <person name="Keasling J.D."/>
        </authorList>
    </citation>
    <scope>NUCLEOTIDE SEQUENCE [LARGE SCALE GENOMIC DNA]</scope>
    <source>
        <strain evidence="2 3">FGSC 2613</strain>
    </source>
</reference>
<comment type="caution">
    <text evidence="2">The sequence shown here is derived from an EMBL/GenBank/DDBJ whole genome shotgun (WGS) entry which is preliminary data.</text>
</comment>
<name>A0ABR3DJU6_NEUIN</name>